<reference evidence="1" key="1">
    <citation type="submission" date="2022-04" db="EMBL/GenBank/DDBJ databases">
        <title>A functionally conserved STORR gene fusion in Papaver species that diverged 16.8 million years ago.</title>
        <authorList>
            <person name="Catania T."/>
        </authorList>
    </citation>
    <scope>NUCLEOTIDE SEQUENCE</scope>
    <source>
        <strain evidence="1">S-188037</strain>
    </source>
</reference>
<dbReference type="Proteomes" id="UP001202328">
    <property type="component" value="Unassembled WGS sequence"/>
</dbReference>
<dbReference type="AlphaFoldDB" id="A0AAD4SAE0"/>
<evidence type="ECO:0000313" key="1">
    <source>
        <dbReference type="EMBL" id="KAI3877898.1"/>
    </source>
</evidence>
<dbReference type="EMBL" id="JAJJMB010012347">
    <property type="protein sequence ID" value="KAI3877898.1"/>
    <property type="molecule type" value="Genomic_DNA"/>
</dbReference>
<organism evidence="1 2">
    <name type="scientific">Papaver atlanticum</name>
    <dbReference type="NCBI Taxonomy" id="357466"/>
    <lineage>
        <taxon>Eukaryota</taxon>
        <taxon>Viridiplantae</taxon>
        <taxon>Streptophyta</taxon>
        <taxon>Embryophyta</taxon>
        <taxon>Tracheophyta</taxon>
        <taxon>Spermatophyta</taxon>
        <taxon>Magnoliopsida</taxon>
        <taxon>Ranunculales</taxon>
        <taxon>Papaveraceae</taxon>
        <taxon>Papaveroideae</taxon>
        <taxon>Papaver</taxon>
    </lineage>
</organism>
<keyword evidence="2" id="KW-1185">Reference proteome</keyword>
<evidence type="ECO:0000313" key="2">
    <source>
        <dbReference type="Proteomes" id="UP001202328"/>
    </source>
</evidence>
<comment type="caution">
    <text evidence="1">The sequence shown here is derived from an EMBL/GenBank/DDBJ whole genome shotgun (WGS) entry which is preliminary data.</text>
</comment>
<name>A0AAD4SAE0_9MAGN</name>
<sequence length="77" mass="8929">MEWVQAYNVQDQGGHLKDGSLVNDSRAFFEWNTELKTMDSTTVKMPPYKFSFTAFEELSQILQTYTLLMWSAFLPPA</sequence>
<protein>
    <submittedName>
        <fullName evidence="1">Uncharacterized protein</fullName>
    </submittedName>
</protein>
<proteinExistence type="predicted"/>
<gene>
    <name evidence="1" type="ORF">MKW98_027081</name>
</gene>
<accession>A0AAD4SAE0</accession>